<dbReference type="Proteomes" id="UP000615446">
    <property type="component" value="Unassembled WGS sequence"/>
</dbReference>
<comment type="caution">
    <text evidence="1">The sequence shown here is derived from an EMBL/GenBank/DDBJ whole genome shotgun (WGS) entry which is preliminary data.</text>
</comment>
<dbReference type="EMBL" id="BLAL01000281">
    <property type="protein sequence ID" value="GES99473.1"/>
    <property type="molecule type" value="Genomic_DNA"/>
</dbReference>
<evidence type="ECO:0000313" key="1">
    <source>
        <dbReference type="EMBL" id="GES99473.1"/>
    </source>
</evidence>
<accession>A0A8H3M2J2</accession>
<gene>
    <name evidence="1" type="ORF">RCL2_002597500</name>
</gene>
<organism evidence="1 2">
    <name type="scientific">Rhizophagus clarus</name>
    <dbReference type="NCBI Taxonomy" id="94130"/>
    <lineage>
        <taxon>Eukaryota</taxon>
        <taxon>Fungi</taxon>
        <taxon>Fungi incertae sedis</taxon>
        <taxon>Mucoromycota</taxon>
        <taxon>Glomeromycotina</taxon>
        <taxon>Glomeromycetes</taxon>
        <taxon>Glomerales</taxon>
        <taxon>Glomeraceae</taxon>
        <taxon>Rhizophagus</taxon>
    </lineage>
</organism>
<sequence>MKMACIEAGHNFSFTEIKNWLNKQALHQIHKPHPNFIQYASFNNIQILNQVHQYDTIPMPHDKVGNRVYKYRGVIKDVTTRYHRRIEKHAFVRQDAKGLLLPLFERSRSGCRESIKWGKIIAKPAVKYERPIGLQLAYYDLVRYLLKPGEQNMVRLKEELLI</sequence>
<evidence type="ECO:0000313" key="2">
    <source>
        <dbReference type="Proteomes" id="UP000615446"/>
    </source>
</evidence>
<protein>
    <submittedName>
        <fullName evidence="1">Uncharacterized protein</fullName>
    </submittedName>
</protein>
<proteinExistence type="predicted"/>
<dbReference type="AlphaFoldDB" id="A0A8H3M2J2"/>
<name>A0A8H3M2J2_9GLOM</name>
<reference evidence="1" key="1">
    <citation type="submission" date="2019-10" db="EMBL/GenBank/DDBJ databases">
        <title>Conservation and host-specific expression of non-tandemly repeated heterogenous ribosome RNA gene in arbuscular mycorrhizal fungi.</title>
        <authorList>
            <person name="Maeda T."/>
            <person name="Kobayashi Y."/>
            <person name="Nakagawa T."/>
            <person name="Ezawa T."/>
            <person name="Yamaguchi K."/>
            <person name="Bino T."/>
            <person name="Nishimoto Y."/>
            <person name="Shigenobu S."/>
            <person name="Kawaguchi M."/>
        </authorList>
    </citation>
    <scope>NUCLEOTIDE SEQUENCE</scope>
    <source>
        <strain evidence="1">HR1</strain>
    </source>
</reference>